<protein>
    <submittedName>
        <fullName evidence="10">Exportin 7</fullName>
    </submittedName>
</protein>
<accession>A0A9Q0LU79</accession>
<evidence type="ECO:0000256" key="7">
    <source>
        <dbReference type="ARBA" id="ARBA00023242"/>
    </source>
</evidence>
<comment type="caution">
    <text evidence="10">The sequence shown here is derived from an EMBL/GenBank/DDBJ whole genome shotgun (WGS) entry which is preliminary data.</text>
</comment>
<dbReference type="Pfam" id="PF25795">
    <property type="entry name" value="TPR_XPO7"/>
    <property type="match status" value="1"/>
</dbReference>
<evidence type="ECO:0000256" key="4">
    <source>
        <dbReference type="ARBA" id="ARBA00022448"/>
    </source>
</evidence>
<reference evidence="10" key="1">
    <citation type="submission" date="2022-10" db="EMBL/GenBank/DDBJ databases">
        <title>Novel sulphate-reducing endosymbionts in the free-living metamonad Anaeramoeba.</title>
        <authorList>
            <person name="Jerlstrom-Hultqvist J."/>
            <person name="Cepicka I."/>
            <person name="Gallot-Lavallee L."/>
            <person name="Salas-Leiva D."/>
            <person name="Curtis B.A."/>
            <person name="Zahonova K."/>
            <person name="Pipaliya S."/>
            <person name="Dacks J."/>
            <person name="Roger A.J."/>
        </authorList>
    </citation>
    <scope>NUCLEOTIDE SEQUENCE</scope>
    <source>
        <strain evidence="10">BMAN</strain>
    </source>
</reference>
<dbReference type="InterPro" id="IPR057947">
    <property type="entry name" value="TPR_XPO7/RBP17"/>
</dbReference>
<dbReference type="GO" id="GO:0005737">
    <property type="term" value="C:cytoplasm"/>
    <property type="evidence" value="ECO:0007669"/>
    <property type="project" value="UniProtKB-SubCell"/>
</dbReference>
<evidence type="ECO:0000313" key="10">
    <source>
        <dbReference type="EMBL" id="KAJ5078000.1"/>
    </source>
</evidence>
<evidence type="ECO:0000256" key="5">
    <source>
        <dbReference type="ARBA" id="ARBA00022490"/>
    </source>
</evidence>
<dbReference type="OMA" id="DCFHELC"/>
<evidence type="ECO:0000256" key="2">
    <source>
        <dbReference type="ARBA" id="ARBA00004496"/>
    </source>
</evidence>
<sequence>MQSKDIEQFDSLTFQCFRSQNTQTRKEAEEKLESLSNSIEFISISLTILQETTSKYSQIYISNKITNLLTDYWENFQNLQINNVFEILVKILTEKNLEIEAEKSIIKTIARIIKLNWDLKSNSSLFAKKIHQICFQYSKPQISKLSIIQLHLIGFKIYIEMIFQFSNIISQKEPFILYKLRSISFRDHELISLLQRSLTYLSLYKPKIQNQDDPRFQNPLLFGNTVRSDVNPYIDFDFSKLPNSEQEQRAFKLRIVCIELAFACFSFDFSTPSYFDQNNINTKKNSENYIPFPDSWKYLFEKEEMIRLLFDYYFIYPIQLGSKILEMLYLFASSKSTLFSNSEKRDIFFEEIIFGVSGVLESKKGIENIDNFHQLSRLLVKIAVSYTSISTLEIFPKFFNLVSEFILATLQYCNQNINSYIDDYQNGTDNLIEFWIEICMSIFSVNPRLVDDSIQPDFNKDGFMQTIQTIFESYLNLIVIAVYHQFESGNLSGDESWILDSMLIVKIQLASKLAGSNPSGCFNSLISLYNSTCEKFNNFISNPNDKNNFSSNSQDIQMENSLTFSDPSFQIALLDLVITYSLLDSVFVIMNKERKAIIAKLSSSIINFHISLDQLTNSQQSLSNSFAWIELSFLHFLQKVNFDYIHFSDSMITMQETEIENEKDQKYQIIIEKIIKNLVFWNQSRRIISESLSLLKKIFSSNSFTYLPSKPQILETLVSSLANNSFTFLYSYQNSRFRKSFIRIISSSLFINNEINNLQDSIKNLISHFETQFNHLNQIINSLNPNNIDSNIDLDLPFIGFANDLRGLLSSLNSKKFFSMFFEWFYPKYSNILNNATNLLFQNPNSFNTLLQFWDELSNNRFGRITFDRFSFTNITIFKQVGKIISSYFQHLQKQEPYKIGVPVCELQPEDIDKIRTQFKTISICHSILSHCLSFGFVQFGAFIYYQDELPKNLIIFGILMMNYIDPQFWKIFPKFTYKFYEFVETITSIHLETIVELDTNNFVEFIEKIKNGLESEDKVISPKCCSSLDSILSYIILNSENQKNLSKINTLELFNQHFNSKPEIIHQFFQIIIEKLIYGDYYFHWFLSRPLFCLILANEQFFNDFKKNYISNLNENEQEKITVIFNDLFKGVEKNLEPKNRDQFSKNVLSFIESIKKLGKI</sequence>
<feature type="coiled-coil region" evidence="8">
    <location>
        <begin position="18"/>
        <end position="45"/>
    </location>
</feature>
<keyword evidence="7" id="KW-0539">Nucleus</keyword>
<dbReference type="OrthoDB" id="244158at2759"/>
<evidence type="ECO:0000256" key="8">
    <source>
        <dbReference type="SAM" id="Coils"/>
    </source>
</evidence>
<feature type="domain" description="Exportin-7/Ran-binding protein 17 TPR repeats" evidence="9">
    <location>
        <begin position="520"/>
        <end position="736"/>
    </location>
</feature>
<comment type="similarity">
    <text evidence="3">Belongs to the exportin family.</text>
</comment>
<keyword evidence="5" id="KW-0963">Cytoplasm</keyword>
<gene>
    <name evidence="10" type="ORF">M0811_05257</name>
</gene>
<dbReference type="EMBL" id="JAPDFW010000055">
    <property type="protein sequence ID" value="KAJ5078000.1"/>
    <property type="molecule type" value="Genomic_DNA"/>
</dbReference>
<dbReference type="GO" id="GO:0005643">
    <property type="term" value="C:nuclear pore"/>
    <property type="evidence" value="ECO:0007669"/>
    <property type="project" value="TreeGrafter"/>
</dbReference>
<dbReference type="PANTHER" id="PTHR12596">
    <property type="entry name" value="EXPORTIN 4,7-RELATED"/>
    <property type="match status" value="1"/>
</dbReference>
<comment type="subcellular location">
    <subcellularLocation>
        <location evidence="2">Cytoplasm</location>
    </subcellularLocation>
    <subcellularLocation>
        <location evidence="1">Nucleus</location>
    </subcellularLocation>
</comment>
<dbReference type="AlphaFoldDB" id="A0A9Q0LU79"/>
<dbReference type="Proteomes" id="UP001149090">
    <property type="component" value="Unassembled WGS sequence"/>
</dbReference>
<dbReference type="PANTHER" id="PTHR12596:SF2">
    <property type="entry name" value="EXPORTIN-7 ISOFORM X1"/>
    <property type="match status" value="1"/>
</dbReference>
<keyword evidence="4" id="KW-0813">Transport</keyword>
<organism evidence="10 11">
    <name type="scientific">Anaeramoeba ignava</name>
    <name type="common">Anaerobic marine amoeba</name>
    <dbReference type="NCBI Taxonomy" id="1746090"/>
    <lineage>
        <taxon>Eukaryota</taxon>
        <taxon>Metamonada</taxon>
        <taxon>Anaeramoebidae</taxon>
        <taxon>Anaeramoeba</taxon>
    </lineage>
</organism>
<dbReference type="GO" id="GO:0006611">
    <property type="term" value="P:protein export from nucleus"/>
    <property type="evidence" value="ECO:0007669"/>
    <property type="project" value="TreeGrafter"/>
</dbReference>
<keyword evidence="8" id="KW-0175">Coiled coil</keyword>
<evidence type="ECO:0000313" key="11">
    <source>
        <dbReference type="Proteomes" id="UP001149090"/>
    </source>
</evidence>
<proteinExistence type="inferred from homology"/>
<name>A0A9Q0LU79_ANAIG</name>
<evidence type="ECO:0000256" key="6">
    <source>
        <dbReference type="ARBA" id="ARBA00022927"/>
    </source>
</evidence>
<evidence type="ECO:0000259" key="9">
    <source>
        <dbReference type="Pfam" id="PF25795"/>
    </source>
</evidence>
<evidence type="ECO:0000256" key="3">
    <source>
        <dbReference type="ARBA" id="ARBA00009466"/>
    </source>
</evidence>
<evidence type="ECO:0000256" key="1">
    <source>
        <dbReference type="ARBA" id="ARBA00004123"/>
    </source>
</evidence>
<keyword evidence="6" id="KW-0653">Protein transport</keyword>
<dbReference type="InterPro" id="IPR016024">
    <property type="entry name" value="ARM-type_fold"/>
</dbReference>
<dbReference type="InterPro" id="IPR044189">
    <property type="entry name" value="XPO4/7-like"/>
</dbReference>
<dbReference type="GO" id="GO:0005049">
    <property type="term" value="F:nuclear export signal receptor activity"/>
    <property type="evidence" value="ECO:0007669"/>
    <property type="project" value="InterPro"/>
</dbReference>
<dbReference type="SUPFAM" id="SSF48371">
    <property type="entry name" value="ARM repeat"/>
    <property type="match status" value="1"/>
</dbReference>
<keyword evidence="11" id="KW-1185">Reference proteome</keyword>